<organism evidence="6 7">
    <name type="scientific">Aquiluna borgnonia</name>
    <dbReference type="NCBI Taxonomy" id="2499157"/>
    <lineage>
        <taxon>Bacteria</taxon>
        <taxon>Bacillati</taxon>
        <taxon>Actinomycetota</taxon>
        <taxon>Actinomycetes</taxon>
        <taxon>Micrococcales</taxon>
        <taxon>Microbacteriaceae</taxon>
        <taxon>Luna cluster</taxon>
        <taxon>Luna-1 subcluster</taxon>
        <taxon>Aquiluna</taxon>
    </lineage>
</organism>
<feature type="chain" id="PRO_5028873939" evidence="4">
    <location>
        <begin position="28"/>
        <end position="350"/>
    </location>
</feature>
<dbReference type="PANTHER" id="PTHR30036:SF7">
    <property type="entry name" value="ABC TRANSPORTER PERIPLASMIC-BINDING PROTEIN YPHF"/>
    <property type="match status" value="1"/>
</dbReference>
<sequence length="350" mass="35812">MKVTLKKQGLWAALAAATLVVSGCSSAATTETASTTDAGSTEDASSVATGSSANPRHVCAIGGADAFFAVLKNGADLAGQAVTQAGSKYTWISLPNYDNIGPDMVKLIEQAVAQECTSLAVPVWDAAAEGPALEAATAAGVKVFMYNSGLPTLEDGSIKAYGYYGTDEYLAGVRAGEYFASEGYKNVRCVNTQPGAINWQQRCGGLVDGATGAGIQADQIILPPESFGDAAAITAAVQAELAKDPSIDGFATGSAADADAVDAALKAAGISAATGGWDVSENIINRIKSGETLFAVDQQGWYQGWLAVSQAWMYDQYAILPANPVILTGPSLITADNADAVLTGVAEGYR</sequence>
<dbReference type="PANTHER" id="PTHR30036">
    <property type="entry name" value="D-XYLOSE-BINDING PERIPLASMIC PROTEIN"/>
    <property type="match status" value="1"/>
</dbReference>
<comment type="subcellular location">
    <subcellularLocation>
        <location evidence="1">Cell envelope</location>
    </subcellularLocation>
</comment>
<feature type="domain" description="Periplasmic binding protein" evidence="5">
    <location>
        <begin position="65"/>
        <end position="314"/>
    </location>
</feature>
<feature type="signal peptide" evidence="4">
    <location>
        <begin position="1"/>
        <end position="27"/>
    </location>
</feature>
<feature type="compositionally biased region" description="Low complexity" evidence="3">
    <location>
        <begin position="31"/>
        <end position="46"/>
    </location>
</feature>
<evidence type="ECO:0000256" key="2">
    <source>
        <dbReference type="ARBA" id="ARBA00007639"/>
    </source>
</evidence>
<dbReference type="GO" id="GO:0030246">
    <property type="term" value="F:carbohydrate binding"/>
    <property type="evidence" value="ECO:0007669"/>
    <property type="project" value="TreeGrafter"/>
</dbReference>
<dbReference type="InterPro" id="IPR025997">
    <property type="entry name" value="SBP_2_dom"/>
</dbReference>
<dbReference type="KEGG" id="aqg:HRU87_05795"/>
<evidence type="ECO:0000259" key="5">
    <source>
        <dbReference type="Pfam" id="PF13407"/>
    </source>
</evidence>
<keyword evidence="4" id="KW-0732">Signal</keyword>
<proteinExistence type="inferred from homology"/>
<dbReference type="AlphaFoldDB" id="A0A7D4U846"/>
<accession>A0A7D4U846</accession>
<evidence type="ECO:0000313" key="6">
    <source>
        <dbReference type="EMBL" id="QKJ25676.1"/>
    </source>
</evidence>
<reference evidence="6 7" key="1">
    <citation type="submission" date="2020-05" db="EMBL/GenBank/DDBJ databases">
        <title>Aquirufa sp. strain 15G-AUS-rot a new Aquirufa species.</title>
        <authorList>
            <person name="Pitt A."/>
            <person name="Hahn M.W."/>
        </authorList>
    </citation>
    <scope>NUCLEOTIDE SEQUENCE [LARGE SCALE GENOMIC DNA]</scope>
    <source>
        <strain evidence="6 7">15G-AUS-rot</strain>
    </source>
</reference>
<dbReference type="Gene3D" id="3.40.50.2300">
    <property type="match status" value="2"/>
</dbReference>
<dbReference type="EMBL" id="CP054056">
    <property type="protein sequence ID" value="QKJ25676.1"/>
    <property type="molecule type" value="Genomic_DNA"/>
</dbReference>
<dbReference type="PROSITE" id="PS51257">
    <property type="entry name" value="PROKAR_LIPOPROTEIN"/>
    <property type="match status" value="1"/>
</dbReference>
<dbReference type="GO" id="GO:0030288">
    <property type="term" value="C:outer membrane-bounded periplasmic space"/>
    <property type="evidence" value="ECO:0007669"/>
    <property type="project" value="TreeGrafter"/>
</dbReference>
<dbReference type="InterPro" id="IPR028082">
    <property type="entry name" value="Peripla_BP_I"/>
</dbReference>
<protein>
    <submittedName>
        <fullName evidence="6">Substrate-binding domain-containing protein</fullName>
    </submittedName>
</protein>
<evidence type="ECO:0000256" key="4">
    <source>
        <dbReference type="SAM" id="SignalP"/>
    </source>
</evidence>
<feature type="region of interest" description="Disordered" evidence="3">
    <location>
        <begin position="31"/>
        <end position="52"/>
    </location>
</feature>
<dbReference type="Proteomes" id="UP000501003">
    <property type="component" value="Chromosome"/>
</dbReference>
<dbReference type="RefSeq" id="WP_173493973.1">
    <property type="nucleotide sequence ID" value="NZ_CP054056.1"/>
</dbReference>
<keyword evidence="7" id="KW-1185">Reference proteome</keyword>
<evidence type="ECO:0000256" key="1">
    <source>
        <dbReference type="ARBA" id="ARBA00004196"/>
    </source>
</evidence>
<gene>
    <name evidence="6" type="ORF">HRU87_05795</name>
</gene>
<evidence type="ECO:0000313" key="7">
    <source>
        <dbReference type="Proteomes" id="UP000501003"/>
    </source>
</evidence>
<evidence type="ECO:0000256" key="3">
    <source>
        <dbReference type="SAM" id="MobiDB-lite"/>
    </source>
</evidence>
<name>A0A7D4U846_9MICO</name>
<comment type="similarity">
    <text evidence="2">Belongs to the bacterial solute-binding protein 2 family.</text>
</comment>
<dbReference type="SUPFAM" id="SSF53822">
    <property type="entry name" value="Periplasmic binding protein-like I"/>
    <property type="match status" value="1"/>
</dbReference>
<dbReference type="Pfam" id="PF13407">
    <property type="entry name" value="Peripla_BP_4"/>
    <property type="match status" value="1"/>
</dbReference>
<dbReference type="InterPro" id="IPR050555">
    <property type="entry name" value="Bact_Solute-Bind_Prot2"/>
</dbReference>